<evidence type="ECO:0000313" key="5">
    <source>
        <dbReference type="Proteomes" id="UP000054279"/>
    </source>
</evidence>
<evidence type="ECO:0000256" key="1">
    <source>
        <dbReference type="ARBA" id="ARBA00022737"/>
    </source>
</evidence>
<evidence type="ECO:0000256" key="3">
    <source>
        <dbReference type="SAM" id="MobiDB-lite"/>
    </source>
</evidence>
<dbReference type="Gene3D" id="1.25.40.10">
    <property type="entry name" value="Tetratricopeptide repeat domain"/>
    <property type="match status" value="1"/>
</dbReference>
<keyword evidence="1" id="KW-0677">Repeat</keyword>
<dbReference type="AlphaFoldDB" id="A0A0C9UQL3"/>
<feature type="region of interest" description="Disordered" evidence="3">
    <location>
        <begin position="624"/>
        <end position="643"/>
    </location>
</feature>
<dbReference type="PANTHER" id="PTHR47941">
    <property type="entry name" value="PENTATRICOPEPTIDE REPEAT-CONTAINING PROTEIN 3, MITOCHONDRIAL"/>
    <property type="match status" value="1"/>
</dbReference>
<feature type="repeat" description="PPR" evidence="2">
    <location>
        <begin position="570"/>
        <end position="604"/>
    </location>
</feature>
<evidence type="ECO:0000256" key="2">
    <source>
        <dbReference type="PROSITE-ProRule" id="PRU00708"/>
    </source>
</evidence>
<reference evidence="4 5" key="1">
    <citation type="submission" date="2014-06" db="EMBL/GenBank/DDBJ databases">
        <title>Evolutionary Origins and Diversification of the Mycorrhizal Mutualists.</title>
        <authorList>
            <consortium name="DOE Joint Genome Institute"/>
            <consortium name="Mycorrhizal Genomics Consortium"/>
            <person name="Kohler A."/>
            <person name="Kuo A."/>
            <person name="Nagy L.G."/>
            <person name="Floudas D."/>
            <person name="Copeland A."/>
            <person name="Barry K.W."/>
            <person name="Cichocki N."/>
            <person name="Veneault-Fourrey C."/>
            <person name="LaButti K."/>
            <person name="Lindquist E.A."/>
            <person name="Lipzen A."/>
            <person name="Lundell T."/>
            <person name="Morin E."/>
            <person name="Murat C."/>
            <person name="Riley R."/>
            <person name="Ohm R."/>
            <person name="Sun H."/>
            <person name="Tunlid A."/>
            <person name="Henrissat B."/>
            <person name="Grigoriev I.V."/>
            <person name="Hibbett D.S."/>
            <person name="Martin F."/>
        </authorList>
    </citation>
    <scope>NUCLEOTIDE SEQUENCE [LARGE SCALE GENOMIC DNA]</scope>
    <source>
        <strain evidence="4 5">SS14</strain>
    </source>
</reference>
<feature type="region of interest" description="Disordered" evidence="3">
    <location>
        <begin position="540"/>
        <end position="559"/>
    </location>
</feature>
<gene>
    <name evidence="4" type="ORF">M422DRAFT_260633</name>
</gene>
<dbReference type="EMBL" id="KN837173">
    <property type="protein sequence ID" value="KIJ36984.1"/>
    <property type="molecule type" value="Genomic_DNA"/>
</dbReference>
<protein>
    <submittedName>
        <fullName evidence="4">Unplaced genomic scaffold SPHSTscaffold_98, whole genome shotgun sequence</fullName>
    </submittedName>
</protein>
<sequence length="643" mass="73008">MQGPDAFHLEAQERFSGPGDDDFLEPLTEEYEAVPMDGFASVEGVKGVRKIAQKIGHHNMTRVGLVRRIRDGEWDIAEQLRTEYMENGIHVQRHAIFGLAAIRAWRMKPVEERTEAFYQWLRLLPNAESGQIRPTRMAFHGIKTALFNKGPSDLDTIACCGIVAARKGYVNYVCPDILVHITRYASPHLSAAFFTEVEKSAKAFYSRFGSKDKDGSRFSAWNQNRFNNMYLRALILSGYCEAAVERVEYMIQLGIQVQPFSWRLLLEELKAASREDLFDKVITLRGNKVPREQASKEGKQILAYSASDLARLFDDYIESNNILALNELKRDMIQASSKPDLWIIAQMKYYQEKGKPILVLKLFMDHFMCIGASKRHIAACIRSARAVEFHPLLSQIEDSDHGSAGRWPTSHILTMVWKAIADLAKNKEELSVLYGNFLRYFYSSGPPAATLDSEEPRPWSHFQFRHPPATAPDNIMFHIFLVAFKKFGDLDGILTVLHGMMAHGIRPDTHNWTVVAGVFARDDPVRVERILQEMEKALDEESGIPGSTTDPSRSRMGPIRRSPEWAAVPTIVTYTAILRGLIESGRLNDAKIFVGRIEELGYVPGTDERLDLVLKILNERLEGVSSRERTRERTEEPVYTVVT</sequence>
<accession>A0A0C9UQL3</accession>
<dbReference type="Proteomes" id="UP000054279">
    <property type="component" value="Unassembled WGS sequence"/>
</dbReference>
<dbReference type="InterPro" id="IPR002885">
    <property type="entry name" value="PPR_rpt"/>
</dbReference>
<dbReference type="PROSITE" id="PS51375">
    <property type="entry name" value="PPR"/>
    <property type="match status" value="1"/>
</dbReference>
<proteinExistence type="predicted"/>
<name>A0A0C9UQL3_SPHS4</name>
<dbReference type="HOGENOM" id="CLU_425890_0_0_1"/>
<keyword evidence="5" id="KW-1185">Reference proteome</keyword>
<dbReference type="OrthoDB" id="185373at2759"/>
<feature type="compositionally biased region" description="Basic and acidic residues" evidence="3">
    <location>
        <begin position="624"/>
        <end position="636"/>
    </location>
</feature>
<evidence type="ECO:0000313" key="4">
    <source>
        <dbReference type="EMBL" id="KIJ36984.1"/>
    </source>
</evidence>
<organism evidence="4 5">
    <name type="scientific">Sphaerobolus stellatus (strain SS14)</name>
    <dbReference type="NCBI Taxonomy" id="990650"/>
    <lineage>
        <taxon>Eukaryota</taxon>
        <taxon>Fungi</taxon>
        <taxon>Dikarya</taxon>
        <taxon>Basidiomycota</taxon>
        <taxon>Agaricomycotina</taxon>
        <taxon>Agaricomycetes</taxon>
        <taxon>Phallomycetidae</taxon>
        <taxon>Geastrales</taxon>
        <taxon>Sphaerobolaceae</taxon>
        <taxon>Sphaerobolus</taxon>
    </lineage>
</organism>
<feature type="region of interest" description="Disordered" evidence="3">
    <location>
        <begin position="1"/>
        <end position="20"/>
    </location>
</feature>
<dbReference type="InterPro" id="IPR011990">
    <property type="entry name" value="TPR-like_helical_dom_sf"/>
</dbReference>